<dbReference type="InterPro" id="IPR050325">
    <property type="entry name" value="Prot/Nucl_acid_deglycase"/>
</dbReference>
<dbReference type="SUPFAM" id="SSF52317">
    <property type="entry name" value="Class I glutamine amidotransferase-like"/>
    <property type="match status" value="1"/>
</dbReference>
<dbReference type="FunFam" id="3.40.50.880:FF:000022">
    <property type="entry name" value="protein deglycase DJ-1"/>
    <property type="match status" value="1"/>
</dbReference>
<evidence type="ECO:0000313" key="4">
    <source>
        <dbReference type="EMBL" id="KNC83532.1"/>
    </source>
</evidence>
<dbReference type="OrthoDB" id="543156at2759"/>
<dbReference type="EMBL" id="KQ241827">
    <property type="protein sequence ID" value="KNC83532.1"/>
    <property type="molecule type" value="Genomic_DNA"/>
</dbReference>
<feature type="domain" description="DJ-1/PfpI" evidence="3">
    <location>
        <begin position="4"/>
        <end position="168"/>
    </location>
</feature>
<dbReference type="InterPro" id="IPR006287">
    <property type="entry name" value="DJ-1"/>
</dbReference>
<dbReference type="GO" id="GO:0005634">
    <property type="term" value="C:nucleus"/>
    <property type="evidence" value="ECO:0007669"/>
    <property type="project" value="TreeGrafter"/>
</dbReference>
<dbReference type="AlphaFoldDB" id="A0A0L0G325"/>
<dbReference type="GeneID" id="25904737"/>
<evidence type="ECO:0000259" key="3">
    <source>
        <dbReference type="Pfam" id="PF01965"/>
    </source>
</evidence>
<dbReference type="CDD" id="cd03135">
    <property type="entry name" value="GATase1_DJ-1"/>
    <property type="match status" value="1"/>
</dbReference>
<dbReference type="Pfam" id="PF01965">
    <property type="entry name" value="DJ-1_PfpI"/>
    <property type="match status" value="1"/>
</dbReference>
<dbReference type="InterPro" id="IPR029062">
    <property type="entry name" value="Class_I_gatase-like"/>
</dbReference>
<evidence type="ECO:0000313" key="5">
    <source>
        <dbReference type="Proteomes" id="UP000054560"/>
    </source>
</evidence>
<dbReference type="Gene3D" id="3.40.50.880">
    <property type="match status" value="1"/>
</dbReference>
<evidence type="ECO:0000256" key="2">
    <source>
        <dbReference type="ARBA" id="ARBA00022490"/>
    </source>
</evidence>
<sequence length="185" mass="19338">MPTALVILAPGQEEIETTAAIDILRRGKVEVTVAGLEGTDAVVCSRNVSIVPDESLESAASKGPYDMIVLPGGMGGAKANAASSAVKSLLAEQEKADRYIALICAGPLSLISHGIGKGKKVTSHPCIKDDLIKAEYEYSEDRVVVDGKLITSRGPGSAIEWGLALVEQLVGKETADEVRAPLIML</sequence>
<dbReference type="RefSeq" id="XP_014157434.1">
    <property type="nucleotide sequence ID" value="XM_014301959.1"/>
</dbReference>
<gene>
    <name evidence="4" type="ORF">SARC_04233</name>
</gene>
<dbReference type="PANTHER" id="PTHR48094">
    <property type="entry name" value="PROTEIN/NUCLEIC ACID DEGLYCASE DJ-1-RELATED"/>
    <property type="match status" value="1"/>
</dbReference>
<evidence type="ECO:0000256" key="1">
    <source>
        <dbReference type="ARBA" id="ARBA00004496"/>
    </source>
</evidence>
<dbReference type="GO" id="GO:0005739">
    <property type="term" value="C:mitochondrion"/>
    <property type="evidence" value="ECO:0007669"/>
    <property type="project" value="TreeGrafter"/>
</dbReference>
<dbReference type="GO" id="GO:0023051">
    <property type="term" value="P:regulation of signaling"/>
    <property type="evidence" value="ECO:0007669"/>
    <property type="project" value="UniProtKB-ARBA"/>
</dbReference>
<proteinExistence type="predicted"/>
<dbReference type="InterPro" id="IPR002818">
    <property type="entry name" value="DJ-1/PfpI"/>
</dbReference>
<dbReference type="NCBIfam" id="TIGR01383">
    <property type="entry name" value="not_thiJ"/>
    <property type="match status" value="1"/>
</dbReference>
<name>A0A0L0G325_9EUKA</name>
<dbReference type="Proteomes" id="UP000054560">
    <property type="component" value="Unassembled WGS sequence"/>
</dbReference>
<dbReference type="GO" id="GO:1903189">
    <property type="term" value="P:glyoxal metabolic process"/>
    <property type="evidence" value="ECO:0007669"/>
    <property type="project" value="TreeGrafter"/>
</dbReference>
<dbReference type="eggNOG" id="KOG2764">
    <property type="taxonomic scope" value="Eukaryota"/>
</dbReference>
<comment type="subcellular location">
    <subcellularLocation>
        <location evidence="1">Cytoplasm</location>
    </subcellularLocation>
</comment>
<reference evidence="4 5" key="1">
    <citation type="submission" date="2011-02" db="EMBL/GenBank/DDBJ databases">
        <title>The Genome Sequence of Sphaeroforma arctica JP610.</title>
        <authorList>
            <consortium name="The Broad Institute Genome Sequencing Platform"/>
            <person name="Russ C."/>
            <person name="Cuomo C."/>
            <person name="Young S.K."/>
            <person name="Zeng Q."/>
            <person name="Gargeya S."/>
            <person name="Alvarado L."/>
            <person name="Berlin A."/>
            <person name="Chapman S.B."/>
            <person name="Chen Z."/>
            <person name="Freedman E."/>
            <person name="Gellesch M."/>
            <person name="Goldberg J."/>
            <person name="Griggs A."/>
            <person name="Gujja S."/>
            <person name="Heilman E."/>
            <person name="Heiman D."/>
            <person name="Howarth C."/>
            <person name="Mehta T."/>
            <person name="Neiman D."/>
            <person name="Pearson M."/>
            <person name="Roberts A."/>
            <person name="Saif S."/>
            <person name="Shea T."/>
            <person name="Shenoy N."/>
            <person name="Sisk P."/>
            <person name="Stolte C."/>
            <person name="Sykes S."/>
            <person name="White J."/>
            <person name="Yandava C."/>
            <person name="Burger G."/>
            <person name="Gray M.W."/>
            <person name="Holland P.W.H."/>
            <person name="King N."/>
            <person name="Lang F.B.F."/>
            <person name="Roger A.J."/>
            <person name="Ruiz-Trillo I."/>
            <person name="Haas B."/>
            <person name="Nusbaum C."/>
            <person name="Birren B."/>
        </authorList>
    </citation>
    <scope>NUCLEOTIDE SEQUENCE [LARGE SCALE GENOMIC DNA]</scope>
    <source>
        <strain evidence="4 5">JP610</strain>
    </source>
</reference>
<protein>
    <submittedName>
        <fullName evidence="4">Protein DJ-1</fullName>
    </submittedName>
</protein>
<keyword evidence="5" id="KW-1185">Reference proteome</keyword>
<keyword evidence="2" id="KW-0963">Cytoplasm</keyword>
<dbReference type="GO" id="GO:0010646">
    <property type="term" value="P:regulation of cell communication"/>
    <property type="evidence" value="ECO:0007669"/>
    <property type="project" value="UniProtKB-ARBA"/>
</dbReference>
<dbReference type="GO" id="GO:0006979">
    <property type="term" value="P:response to oxidative stress"/>
    <property type="evidence" value="ECO:0007669"/>
    <property type="project" value="TreeGrafter"/>
</dbReference>
<dbReference type="PANTHER" id="PTHR48094:SF12">
    <property type="entry name" value="PARKINSON DISEASE PROTEIN 7 HOMOLOG"/>
    <property type="match status" value="1"/>
</dbReference>
<organism evidence="4 5">
    <name type="scientific">Sphaeroforma arctica JP610</name>
    <dbReference type="NCBI Taxonomy" id="667725"/>
    <lineage>
        <taxon>Eukaryota</taxon>
        <taxon>Ichthyosporea</taxon>
        <taxon>Ichthyophonida</taxon>
        <taxon>Sphaeroforma</taxon>
    </lineage>
</organism>
<accession>A0A0L0G325</accession>
<dbReference type="STRING" id="667725.A0A0L0G325"/>